<dbReference type="EMBL" id="JAOYFB010000005">
    <property type="protein sequence ID" value="KAK4016540.1"/>
    <property type="molecule type" value="Genomic_DNA"/>
</dbReference>
<evidence type="ECO:0000313" key="3">
    <source>
        <dbReference type="Proteomes" id="UP001234178"/>
    </source>
</evidence>
<name>A0ABQ9ZV76_9CRUS</name>
<keyword evidence="3" id="KW-1185">Reference proteome</keyword>
<evidence type="ECO:0000313" key="2">
    <source>
        <dbReference type="EMBL" id="KAK4016540.1"/>
    </source>
</evidence>
<protein>
    <submittedName>
        <fullName evidence="2">Uncharacterized protein</fullName>
    </submittedName>
</protein>
<keyword evidence="1" id="KW-1133">Transmembrane helix</keyword>
<dbReference type="Proteomes" id="UP001234178">
    <property type="component" value="Unassembled WGS sequence"/>
</dbReference>
<organism evidence="2 3">
    <name type="scientific">Daphnia magna</name>
    <dbReference type="NCBI Taxonomy" id="35525"/>
    <lineage>
        <taxon>Eukaryota</taxon>
        <taxon>Metazoa</taxon>
        <taxon>Ecdysozoa</taxon>
        <taxon>Arthropoda</taxon>
        <taxon>Crustacea</taxon>
        <taxon>Branchiopoda</taxon>
        <taxon>Diplostraca</taxon>
        <taxon>Cladocera</taxon>
        <taxon>Anomopoda</taxon>
        <taxon>Daphniidae</taxon>
        <taxon>Daphnia</taxon>
    </lineage>
</organism>
<sequence>MTHLHVWIPILCTGSAGIPALHYHCLNRLEKIAREQGTDNELPPEILALRNTFFSGLLYNY</sequence>
<keyword evidence="1" id="KW-0472">Membrane</keyword>
<accession>A0ABQ9ZV76</accession>
<reference evidence="2 3" key="1">
    <citation type="journal article" date="2023" name="Nucleic Acids Res.">
        <title>The hologenome of Daphnia magna reveals possible DNA methylation and microbiome-mediated evolution of the host genome.</title>
        <authorList>
            <person name="Chaturvedi A."/>
            <person name="Li X."/>
            <person name="Dhandapani V."/>
            <person name="Marshall H."/>
            <person name="Kissane S."/>
            <person name="Cuenca-Cambronero M."/>
            <person name="Asole G."/>
            <person name="Calvet F."/>
            <person name="Ruiz-Romero M."/>
            <person name="Marangio P."/>
            <person name="Guigo R."/>
            <person name="Rago D."/>
            <person name="Mirbahai L."/>
            <person name="Eastwood N."/>
            <person name="Colbourne J.K."/>
            <person name="Zhou J."/>
            <person name="Mallon E."/>
            <person name="Orsini L."/>
        </authorList>
    </citation>
    <scope>NUCLEOTIDE SEQUENCE [LARGE SCALE GENOMIC DNA]</scope>
    <source>
        <strain evidence="2">LRV0_1</strain>
    </source>
</reference>
<keyword evidence="1" id="KW-0812">Transmembrane</keyword>
<proteinExistence type="predicted"/>
<comment type="caution">
    <text evidence="2">The sequence shown here is derived from an EMBL/GenBank/DDBJ whole genome shotgun (WGS) entry which is preliminary data.</text>
</comment>
<feature type="transmembrane region" description="Helical" evidence="1">
    <location>
        <begin position="6"/>
        <end position="26"/>
    </location>
</feature>
<gene>
    <name evidence="2" type="ORF">OUZ56_031497</name>
</gene>
<evidence type="ECO:0000256" key="1">
    <source>
        <dbReference type="SAM" id="Phobius"/>
    </source>
</evidence>